<evidence type="ECO:0000313" key="2">
    <source>
        <dbReference type="Proteomes" id="UP000035760"/>
    </source>
</evidence>
<name>W6ME59_9GAMM</name>
<comment type="caution">
    <text evidence="1">The sequence shown here is derived from an EMBL/GenBank/DDBJ whole genome shotgun (WGS) entry which is preliminary data.</text>
</comment>
<dbReference type="Proteomes" id="UP000035760">
    <property type="component" value="Unassembled WGS sequence"/>
</dbReference>
<organism evidence="1 2">
    <name type="scientific">Candidatus Competibacter denitrificans Run_A_D11</name>
    <dbReference type="NCBI Taxonomy" id="1400863"/>
    <lineage>
        <taxon>Bacteria</taxon>
        <taxon>Pseudomonadati</taxon>
        <taxon>Pseudomonadota</taxon>
        <taxon>Gammaproteobacteria</taxon>
        <taxon>Candidatus Competibacteraceae</taxon>
        <taxon>Candidatus Competibacter</taxon>
    </lineage>
</organism>
<keyword evidence="2" id="KW-1185">Reference proteome</keyword>
<evidence type="ECO:0000313" key="1">
    <source>
        <dbReference type="EMBL" id="CDI04043.1"/>
    </source>
</evidence>
<sequence>MKVAWGRLIGDNYDKFNKTILAASLTPEAGVINPAWSLVDQPQFWRGVNNNYIDTANQLLDKGVPLVVGVSLHGGTYRDHFVCIVKNITAGSVWLIDSWDDGANETPGAFELDKSFKFDQKKRVVIEAEASETTGIPCDPMFLGYYRGASTQLPFTAVEFGAVANQLLIRKTIVGLALDLLKN</sequence>
<reference evidence="1" key="1">
    <citation type="submission" date="2013-07" db="EMBL/GenBank/DDBJ databases">
        <authorList>
            <person name="McIlroy S."/>
        </authorList>
    </citation>
    <scope>NUCLEOTIDE SEQUENCE [LARGE SCALE GENOMIC DNA]</scope>
    <source>
        <strain evidence="1">Run_A_D11</strain>
    </source>
</reference>
<protein>
    <submittedName>
        <fullName evidence="1">Uncharacterized protein</fullName>
    </submittedName>
</protein>
<proteinExistence type="predicted"/>
<reference evidence="1" key="2">
    <citation type="submission" date="2014-03" db="EMBL/GenBank/DDBJ databases">
        <title>Candidatus Competibacter-lineage genomes retrieved from metagenomes reveal functional metabolic diversity.</title>
        <authorList>
            <person name="McIlroy S.J."/>
            <person name="Albertsen M."/>
            <person name="Andresen E.K."/>
            <person name="Saunders A.M."/>
            <person name="Kristiansen R."/>
            <person name="Stokholm-Bjerregaard M."/>
            <person name="Nielsen K.L."/>
            <person name="Nielsen P.H."/>
        </authorList>
    </citation>
    <scope>NUCLEOTIDE SEQUENCE</scope>
    <source>
        <strain evidence="1">Run_A_D11</strain>
    </source>
</reference>
<dbReference type="RefSeq" id="WP_048675660.1">
    <property type="nucleotide sequence ID" value="NZ_CBTJ020000091.1"/>
</dbReference>
<accession>W6ME59</accession>
<dbReference type="EMBL" id="CBTJ020000091">
    <property type="protein sequence ID" value="CDI04043.1"/>
    <property type="molecule type" value="Genomic_DNA"/>
</dbReference>
<gene>
    <name evidence="1" type="ORF">BN873_80001</name>
</gene>
<dbReference type="AlphaFoldDB" id="W6ME59"/>